<keyword evidence="4" id="KW-1185">Reference proteome</keyword>
<feature type="domain" description="Acyl-CoA thioesterase-like C-terminal" evidence="2">
    <location>
        <begin position="127"/>
        <end position="263"/>
    </location>
</feature>
<evidence type="ECO:0000313" key="4">
    <source>
        <dbReference type="Proteomes" id="UP000596063"/>
    </source>
</evidence>
<dbReference type="Pfam" id="PF13622">
    <property type="entry name" value="4HBT_3"/>
    <property type="match status" value="1"/>
</dbReference>
<protein>
    <submittedName>
        <fullName evidence="3">Thioesterase family protein</fullName>
    </submittedName>
</protein>
<dbReference type="Pfam" id="PF20789">
    <property type="entry name" value="4HBT_3C"/>
    <property type="match status" value="1"/>
</dbReference>
<dbReference type="Proteomes" id="UP000596063">
    <property type="component" value="Chromosome"/>
</dbReference>
<dbReference type="InterPro" id="IPR049449">
    <property type="entry name" value="TesB_ACOT8-like_N"/>
</dbReference>
<dbReference type="InterPro" id="IPR052389">
    <property type="entry name" value="Sec_Metab_Biosynth-Assoc"/>
</dbReference>
<sequence length="267" mass="29064">MQTFSTILDSLQAIDDDHYNVSYDDSWLQGRTAFGGLSASLVVAAMAQTVPEDRALRALSVSFVGPATPGQHSIRLRRLREGGSVSHLQGELVCDGEVATSVSAAFGSGRSSSYLQSAPPRPDCKKPEECERLPFIQGLTPDFTQHFEMRLTHGALPGAKADSADYGLWLRFVEPTPTSIASLIALADVPPMPGLNVVQAMKAGSSLSWYLEFPAGLDGSDMNDWWYYDYRCQSAADGYFNNTATIWDPSGRPAMFSRQVAVVFEHS</sequence>
<reference evidence="3 4" key="1">
    <citation type="submission" date="2020-12" db="EMBL/GenBank/DDBJ databases">
        <authorList>
            <person name="Shan Y."/>
        </authorList>
    </citation>
    <scope>NUCLEOTIDE SEQUENCE [LARGE SCALE GENOMIC DNA]</scope>
    <source>
        <strain evidence="4">csc3.9</strain>
    </source>
</reference>
<evidence type="ECO:0000313" key="3">
    <source>
        <dbReference type="EMBL" id="QQD16989.1"/>
    </source>
</evidence>
<feature type="domain" description="Acyl-CoA thioesterase-like N-terminal HotDog" evidence="1">
    <location>
        <begin position="24"/>
        <end position="107"/>
    </location>
</feature>
<evidence type="ECO:0000259" key="2">
    <source>
        <dbReference type="Pfam" id="PF20789"/>
    </source>
</evidence>
<dbReference type="AlphaFoldDB" id="A0A7T4QY73"/>
<dbReference type="KEGG" id="snan:I6N98_11420"/>
<dbReference type="InterPro" id="IPR049450">
    <property type="entry name" value="ACOT8-like_C"/>
</dbReference>
<proteinExistence type="predicted"/>
<accession>A0A7T4QY73</accession>
<name>A0A7T4QY73_9GAMM</name>
<evidence type="ECO:0000259" key="1">
    <source>
        <dbReference type="Pfam" id="PF13622"/>
    </source>
</evidence>
<gene>
    <name evidence="3" type="ORF">I6N98_11420</name>
</gene>
<dbReference type="Gene3D" id="2.40.160.210">
    <property type="entry name" value="Acyl-CoA thioesterase, double hotdog domain"/>
    <property type="match status" value="1"/>
</dbReference>
<organism evidence="3 4">
    <name type="scientific">Spongiibacter nanhainus</name>
    <dbReference type="NCBI Taxonomy" id="2794344"/>
    <lineage>
        <taxon>Bacteria</taxon>
        <taxon>Pseudomonadati</taxon>
        <taxon>Pseudomonadota</taxon>
        <taxon>Gammaproteobacteria</taxon>
        <taxon>Cellvibrionales</taxon>
        <taxon>Spongiibacteraceae</taxon>
        <taxon>Spongiibacter</taxon>
    </lineage>
</organism>
<dbReference type="PANTHER" id="PTHR38110:SF1">
    <property type="entry name" value="THIOESTERASE DOMAIN-CONTAINING PROTEIN"/>
    <property type="match status" value="1"/>
</dbReference>
<dbReference type="PANTHER" id="PTHR38110">
    <property type="entry name" value="CHROMOSOME 23, WHOLE GENOME SHOTGUN SEQUENCE"/>
    <property type="match status" value="1"/>
</dbReference>
<dbReference type="RefSeq" id="WP_198568491.1">
    <property type="nucleotide sequence ID" value="NZ_CP066167.1"/>
</dbReference>
<dbReference type="InterPro" id="IPR042171">
    <property type="entry name" value="Acyl-CoA_hotdog"/>
</dbReference>
<dbReference type="EMBL" id="CP066167">
    <property type="protein sequence ID" value="QQD16989.1"/>
    <property type="molecule type" value="Genomic_DNA"/>
</dbReference>
<dbReference type="InterPro" id="IPR029069">
    <property type="entry name" value="HotDog_dom_sf"/>
</dbReference>
<dbReference type="SUPFAM" id="SSF54637">
    <property type="entry name" value="Thioesterase/thiol ester dehydrase-isomerase"/>
    <property type="match status" value="2"/>
</dbReference>